<feature type="compositionally biased region" description="Basic and acidic residues" evidence="7">
    <location>
        <begin position="57"/>
        <end position="71"/>
    </location>
</feature>
<organism evidence="11 12">
    <name type="scientific">Bathycoccus prasinos</name>
    <dbReference type="NCBI Taxonomy" id="41875"/>
    <lineage>
        <taxon>Eukaryota</taxon>
        <taxon>Viridiplantae</taxon>
        <taxon>Chlorophyta</taxon>
        <taxon>Mamiellophyceae</taxon>
        <taxon>Mamiellales</taxon>
        <taxon>Bathycoccaceae</taxon>
        <taxon>Bathycoccus</taxon>
    </lineage>
</organism>
<dbReference type="STRING" id="41875.K8E9N7"/>
<evidence type="ECO:0000256" key="8">
    <source>
        <dbReference type="SAM" id="Phobius"/>
    </source>
</evidence>
<evidence type="ECO:0000256" key="7">
    <source>
        <dbReference type="SAM" id="MobiDB-lite"/>
    </source>
</evidence>
<evidence type="ECO:0000256" key="1">
    <source>
        <dbReference type="ARBA" id="ARBA00004167"/>
    </source>
</evidence>
<gene>
    <name evidence="11" type="ORF">Bathy01g04330</name>
</gene>
<reference evidence="11 12" key="1">
    <citation type="submission" date="2011-10" db="EMBL/GenBank/DDBJ databases">
        <authorList>
            <person name="Genoscope - CEA"/>
        </authorList>
    </citation>
    <scope>NUCLEOTIDE SEQUENCE [LARGE SCALE GENOMIC DNA]</scope>
    <source>
        <strain evidence="11 12">RCC 1105</strain>
    </source>
</reference>
<evidence type="ECO:0000256" key="2">
    <source>
        <dbReference type="ARBA" id="ARBA00022676"/>
    </source>
</evidence>
<dbReference type="PROSITE" id="PS51670">
    <property type="entry name" value="SHKT"/>
    <property type="match status" value="1"/>
</dbReference>
<dbReference type="Pfam" id="PF23452">
    <property type="entry name" value="HPAT"/>
    <property type="match status" value="1"/>
</dbReference>
<proteinExistence type="predicted"/>
<dbReference type="SMART" id="SM00254">
    <property type="entry name" value="ShKT"/>
    <property type="match status" value="1"/>
</dbReference>
<name>K8E9N7_9CHLO</name>
<protein>
    <recommendedName>
        <fullName evidence="10">ShKT domain-containing protein</fullName>
    </recommendedName>
</protein>
<keyword evidence="4 8" id="KW-0812">Transmembrane</keyword>
<dbReference type="eggNOG" id="ENOG502QQG8">
    <property type="taxonomic scope" value="Eukaryota"/>
</dbReference>
<dbReference type="OrthoDB" id="2015991at2759"/>
<keyword evidence="12" id="KW-1185">Reference proteome</keyword>
<evidence type="ECO:0000256" key="5">
    <source>
        <dbReference type="ARBA" id="ARBA00022989"/>
    </source>
</evidence>
<dbReference type="GO" id="GO:0016757">
    <property type="term" value="F:glycosyltransferase activity"/>
    <property type="evidence" value="ECO:0007669"/>
    <property type="project" value="UniProtKB-KW"/>
</dbReference>
<feature type="transmembrane region" description="Helical" evidence="8">
    <location>
        <begin position="604"/>
        <end position="622"/>
    </location>
</feature>
<feature type="compositionally biased region" description="Low complexity" evidence="7">
    <location>
        <begin position="544"/>
        <end position="556"/>
    </location>
</feature>
<sequence length="657" mass="74346">MSVLCFARCWTLVFLFLSMIEARFSMSSSIESSFGKNRNRDDFATTNTMTMTTNEGRTGDGERISEERTKTTTRRELLMSKDSEFGEKNKQKTPTYHTIFSTECNTYFDWQSLGLYYSFKKVKQKGEITRLMACDQSPPPGLDIVPNTHVHPNYAKHPVSGDRYSAYNKPYSIMHWMEHAKPTEDFIIVLDADMAFRRSMDADLLGVALGNPVSAHYGYLVGIFPKNHMGVKARVPNVEGAQQVGGFTVMHREDLEPLAPRWLYWTEQVRSDPDSWANTGDVFNQNGKAGPPWISEMYGYVFAAAERKLKFSVSDSFMLYPGYMPPKDERFPVVLHYGVTYRIDDYAFDKHWYQGTDMTSCTRGQMFEKPITIGEISSREGTMMRRRDEIALIVAETLYNSTKERALKVCKRTDLDFSKPRQKYDCSIKENNILRCKPVSREMIELKKIEEKLRGASGGSSCKDNNNQCCTWASTGECTNNPNYMSMECQLSCNLCPNTGCEDSCCPPEEKVKKEKSNGSIKKTSATATIKKSINSVDEYDYDASSSSTTSSFASSEEMDKEDEEDENELREEEAEIEEEARKQIEEGELIIESEGLRVSNGSSIGGLVFVLFVAFIVATFAKKLNLGGATKNLTPEALAAYKQANLDSERLKGRRE</sequence>
<evidence type="ECO:0000256" key="4">
    <source>
        <dbReference type="ARBA" id="ARBA00022692"/>
    </source>
</evidence>
<dbReference type="Pfam" id="PF01549">
    <property type="entry name" value="ShK"/>
    <property type="match status" value="1"/>
</dbReference>
<dbReference type="EMBL" id="FO082278">
    <property type="protein sequence ID" value="CCO14452.1"/>
    <property type="molecule type" value="Genomic_DNA"/>
</dbReference>
<feature type="region of interest" description="Disordered" evidence="7">
    <location>
        <begin position="541"/>
        <end position="582"/>
    </location>
</feature>
<feature type="signal peptide" evidence="9">
    <location>
        <begin position="1"/>
        <end position="22"/>
    </location>
</feature>
<keyword evidence="9" id="KW-0732">Signal</keyword>
<dbReference type="InterPro" id="IPR003582">
    <property type="entry name" value="ShKT_dom"/>
</dbReference>
<dbReference type="RefSeq" id="XP_007515573.1">
    <property type="nucleotide sequence ID" value="XM_007515511.1"/>
</dbReference>
<comment type="subcellular location">
    <subcellularLocation>
        <location evidence="1">Membrane</location>
        <topology evidence="1">Single-pass membrane protein</topology>
    </subcellularLocation>
</comment>
<dbReference type="Proteomes" id="UP000198341">
    <property type="component" value="Chromosome 1"/>
</dbReference>
<dbReference type="InterPro" id="IPR044845">
    <property type="entry name" value="HPAT/SRGT1-like"/>
</dbReference>
<dbReference type="PANTHER" id="PTHR31485">
    <property type="entry name" value="PEPTIDYL SERINE ALPHA-GALACTOSYLTRANSFERASE"/>
    <property type="match status" value="1"/>
</dbReference>
<feature type="compositionally biased region" description="Acidic residues" evidence="7">
    <location>
        <begin position="557"/>
        <end position="579"/>
    </location>
</feature>
<evidence type="ECO:0000256" key="6">
    <source>
        <dbReference type="ARBA" id="ARBA00023136"/>
    </source>
</evidence>
<feature type="compositionally biased region" description="Low complexity" evidence="7">
    <location>
        <begin position="45"/>
        <end position="54"/>
    </location>
</feature>
<evidence type="ECO:0000313" key="11">
    <source>
        <dbReference type="EMBL" id="CCO14452.1"/>
    </source>
</evidence>
<keyword evidence="2" id="KW-0328">Glycosyltransferase</keyword>
<evidence type="ECO:0000256" key="9">
    <source>
        <dbReference type="SAM" id="SignalP"/>
    </source>
</evidence>
<feature type="region of interest" description="Disordered" evidence="7">
    <location>
        <begin position="41"/>
        <end position="71"/>
    </location>
</feature>
<evidence type="ECO:0000313" key="12">
    <source>
        <dbReference type="Proteomes" id="UP000198341"/>
    </source>
</evidence>
<keyword evidence="5 8" id="KW-1133">Transmembrane helix</keyword>
<keyword evidence="6 8" id="KW-0472">Membrane</keyword>
<dbReference type="GO" id="GO:0016020">
    <property type="term" value="C:membrane"/>
    <property type="evidence" value="ECO:0007669"/>
    <property type="project" value="UniProtKB-SubCell"/>
</dbReference>
<dbReference type="AlphaFoldDB" id="K8E9N7"/>
<feature type="domain" description="ShKT" evidence="10">
    <location>
        <begin position="462"/>
        <end position="496"/>
    </location>
</feature>
<dbReference type="GeneID" id="19018168"/>
<evidence type="ECO:0000259" key="10">
    <source>
        <dbReference type="PROSITE" id="PS51670"/>
    </source>
</evidence>
<evidence type="ECO:0000256" key="3">
    <source>
        <dbReference type="ARBA" id="ARBA00022679"/>
    </source>
</evidence>
<dbReference type="InterPro" id="IPR056508">
    <property type="entry name" value="HPAT-like"/>
</dbReference>
<accession>K8E9N7</accession>
<dbReference type="PANTHER" id="PTHR31485:SF7">
    <property type="entry name" value="PEPTIDYL SERINE ALPHA-GALACTOSYLTRANSFERASE"/>
    <property type="match status" value="1"/>
</dbReference>
<feature type="chain" id="PRO_5003919086" description="ShKT domain-containing protein" evidence="9">
    <location>
        <begin position="23"/>
        <end position="657"/>
    </location>
</feature>
<dbReference type="KEGG" id="bpg:Bathy01g04330"/>
<keyword evidence="3" id="KW-0808">Transferase</keyword>